<dbReference type="AlphaFoldDB" id="A0A833GYK7"/>
<dbReference type="PANTHER" id="PTHR12899">
    <property type="entry name" value="39S RIBOSOMAL PROTEIN L18, MITOCHONDRIAL"/>
    <property type="match status" value="1"/>
</dbReference>
<dbReference type="PANTHER" id="PTHR12899:SF3">
    <property type="entry name" value="LARGE RIBOSOMAL SUBUNIT PROTEIN UL18M"/>
    <property type="match status" value="1"/>
</dbReference>
<dbReference type="SUPFAM" id="SSF53137">
    <property type="entry name" value="Translational machinery components"/>
    <property type="match status" value="1"/>
</dbReference>
<proteinExistence type="inferred from homology"/>
<dbReference type="HAMAP" id="MF_01337_B">
    <property type="entry name" value="Ribosomal_uL18_B"/>
    <property type="match status" value="1"/>
</dbReference>
<dbReference type="InterPro" id="IPR057268">
    <property type="entry name" value="Ribosomal_L18"/>
</dbReference>
<evidence type="ECO:0000256" key="6">
    <source>
        <dbReference type="ARBA" id="ARBA00035197"/>
    </source>
</evidence>
<name>A0A833GYK7_9LEPT</name>
<dbReference type="InterPro" id="IPR004389">
    <property type="entry name" value="Ribosomal_uL18_bac-type"/>
</dbReference>
<dbReference type="RefSeq" id="WP_002775088.1">
    <property type="nucleotide sequence ID" value="NZ_JQDG01000039.1"/>
</dbReference>
<dbReference type="EMBL" id="WBUI01000022">
    <property type="protein sequence ID" value="KAB2930194.1"/>
    <property type="molecule type" value="Genomic_DNA"/>
</dbReference>
<gene>
    <name evidence="7" type="primary">rplR</name>
    <name evidence="8" type="ORF">F9K24_17300</name>
</gene>
<dbReference type="InterPro" id="IPR005484">
    <property type="entry name" value="Ribosomal_uL18_bac/plant/anim"/>
</dbReference>
<evidence type="ECO:0000313" key="9">
    <source>
        <dbReference type="Proteomes" id="UP000460298"/>
    </source>
</evidence>
<keyword evidence="3 7" id="KW-0694">RNA-binding</keyword>
<keyword evidence="4 7" id="KW-0689">Ribosomal protein</keyword>
<protein>
    <recommendedName>
        <fullName evidence="6 7">Large ribosomal subunit protein uL18</fullName>
    </recommendedName>
</protein>
<dbReference type="Proteomes" id="UP000460298">
    <property type="component" value="Unassembled WGS sequence"/>
</dbReference>
<evidence type="ECO:0000256" key="4">
    <source>
        <dbReference type="ARBA" id="ARBA00022980"/>
    </source>
</evidence>
<evidence type="ECO:0000256" key="1">
    <source>
        <dbReference type="ARBA" id="ARBA00007116"/>
    </source>
</evidence>
<dbReference type="GO" id="GO:0003735">
    <property type="term" value="F:structural constituent of ribosome"/>
    <property type="evidence" value="ECO:0007669"/>
    <property type="project" value="InterPro"/>
</dbReference>
<evidence type="ECO:0000256" key="2">
    <source>
        <dbReference type="ARBA" id="ARBA00022730"/>
    </source>
</evidence>
<evidence type="ECO:0000313" key="8">
    <source>
        <dbReference type="EMBL" id="KAB2930194.1"/>
    </source>
</evidence>
<sequence length="123" mass="14124">MDRLSLKRHRLERRMRRVKFALRSDGERKRLLLKKTNRYLMAQIVDDATGKTLCQASTFEKSFAAEVKGSAKNREAARKLGEVIAARAKEKGITKVLFDRRGRLYHGKVADFADKAREAGLEF</sequence>
<comment type="similarity">
    <text evidence="1 7">Belongs to the universal ribosomal protein uL18 family.</text>
</comment>
<evidence type="ECO:0000256" key="3">
    <source>
        <dbReference type="ARBA" id="ARBA00022884"/>
    </source>
</evidence>
<keyword evidence="2 7" id="KW-0699">rRNA-binding</keyword>
<reference evidence="8 9" key="1">
    <citation type="submission" date="2019-10" db="EMBL/GenBank/DDBJ databases">
        <title>Extracellular Electron Transfer in a Candidatus Methanoperedens spp. Enrichment Culture.</title>
        <authorList>
            <person name="Berger S."/>
            <person name="Rangel Shaw D."/>
            <person name="Berben T."/>
            <person name="In 'T Zandt M."/>
            <person name="Frank J."/>
            <person name="Reimann J."/>
            <person name="Jetten M.S.M."/>
            <person name="Welte C.U."/>
        </authorList>
    </citation>
    <scope>NUCLEOTIDE SEQUENCE [LARGE SCALE GENOMIC DNA]</scope>
    <source>
        <strain evidence="8">SB12</strain>
    </source>
</reference>
<comment type="subunit">
    <text evidence="7">Part of the 50S ribosomal subunit; part of the 5S rRNA/L5/L18/L25 subcomplex. Contacts the 5S and 23S rRNAs.</text>
</comment>
<dbReference type="Pfam" id="PF00861">
    <property type="entry name" value="Ribosomal_L18p"/>
    <property type="match status" value="1"/>
</dbReference>
<evidence type="ECO:0000256" key="5">
    <source>
        <dbReference type="ARBA" id="ARBA00023274"/>
    </source>
</evidence>
<comment type="caution">
    <text evidence="8">The sequence shown here is derived from an EMBL/GenBank/DDBJ whole genome shotgun (WGS) entry which is preliminary data.</text>
</comment>
<accession>A0A833GYK7</accession>
<organism evidence="8 9">
    <name type="scientific">Leptonema illini</name>
    <dbReference type="NCBI Taxonomy" id="183"/>
    <lineage>
        <taxon>Bacteria</taxon>
        <taxon>Pseudomonadati</taxon>
        <taxon>Spirochaetota</taxon>
        <taxon>Spirochaetia</taxon>
        <taxon>Leptospirales</taxon>
        <taxon>Leptospiraceae</taxon>
        <taxon>Leptonema</taxon>
    </lineage>
</organism>
<dbReference type="NCBIfam" id="TIGR00060">
    <property type="entry name" value="L18_bact"/>
    <property type="match status" value="1"/>
</dbReference>
<dbReference type="OrthoDB" id="9810939at2"/>
<dbReference type="GO" id="GO:0006412">
    <property type="term" value="P:translation"/>
    <property type="evidence" value="ECO:0007669"/>
    <property type="project" value="UniProtKB-UniRule"/>
</dbReference>
<keyword evidence="5 7" id="KW-0687">Ribonucleoprotein</keyword>
<dbReference type="FunFam" id="3.30.420.100:FF:000001">
    <property type="entry name" value="50S ribosomal protein L18"/>
    <property type="match status" value="1"/>
</dbReference>
<dbReference type="CDD" id="cd00432">
    <property type="entry name" value="Ribosomal_L18_L5e"/>
    <property type="match status" value="1"/>
</dbReference>
<dbReference type="GO" id="GO:0008097">
    <property type="term" value="F:5S rRNA binding"/>
    <property type="evidence" value="ECO:0007669"/>
    <property type="project" value="TreeGrafter"/>
</dbReference>
<evidence type="ECO:0000256" key="7">
    <source>
        <dbReference type="HAMAP-Rule" id="MF_01337"/>
    </source>
</evidence>
<dbReference type="GO" id="GO:0022625">
    <property type="term" value="C:cytosolic large ribosomal subunit"/>
    <property type="evidence" value="ECO:0007669"/>
    <property type="project" value="TreeGrafter"/>
</dbReference>
<dbReference type="Gene3D" id="3.30.420.100">
    <property type="match status" value="1"/>
</dbReference>
<comment type="function">
    <text evidence="7">This is one of the proteins that bind and probably mediate the attachment of the 5S RNA into the large ribosomal subunit, where it forms part of the central protuberance.</text>
</comment>